<keyword evidence="2" id="KW-0238">DNA-binding</keyword>
<evidence type="ECO:0000259" key="4">
    <source>
        <dbReference type="PROSITE" id="PS50042"/>
    </source>
</evidence>
<dbReference type="EMBL" id="JBHUFB010000009">
    <property type="protein sequence ID" value="MFD1812693.1"/>
    <property type="molecule type" value="Genomic_DNA"/>
</dbReference>
<dbReference type="RefSeq" id="WP_378485191.1">
    <property type="nucleotide sequence ID" value="NZ_JBHUFB010000009.1"/>
</dbReference>
<dbReference type="PANTHER" id="PTHR24567">
    <property type="entry name" value="CRP FAMILY TRANSCRIPTIONAL REGULATORY PROTEIN"/>
    <property type="match status" value="1"/>
</dbReference>
<dbReference type="CDD" id="cd00038">
    <property type="entry name" value="CAP_ED"/>
    <property type="match status" value="1"/>
</dbReference>
<dbReference type="InterPro" id="IPR050397">
    <property type="entry name" value="Env_Response_Regulators"/>
</dbReference>
<dbReference type="PRINTS" id="PR00034">
    <property type="entry name" value="HTHCRP"/>
</dbReference>
<dbReference type="Pfam" id="PF00027">
    <property type="entry name" value="cNMP_binding"/>
    <property type="match status" value="1"/>
</dbReference>
<dbReference type="SMART" id="SM00419">
    <property type="entry name" value="HTH_CRP"/>
    <property type="match status" value="1"/>
</dbReference>
<protein>
    <submittedName>
        <fullName evidence="6">Crp/Fnr family transcriptional regulator</fullName>
    </submittedName>
</protein>
<dbReference type="SUPFAM" id="SSF51206">
    <property type="entry name" value="cAMP-binding domain-like"/>
    <property type="match status" value="1"/>
</dbReference>
<dbReference type="Gene3D" id="1.10.10.10">
    <property type="entry name" value="Winged helix-like DNA-binding domain superfamily/Winged helix DNA-binding domain"/>
    <property type="match status" value="1"/>
</dbReference>
<keyword evidence="7" id="KW-1185">Reference proteome</keyword>
<organism evidence="6 7">
    <name type="scientific">Rhodococcus gannanensis</name>
    <dbReference type="NCBI Taxonomy" id="1960308"/>
    <lineage>
        <taxon>Bacteria</taxon>
        <taxon>Bacillati</taxon>
        <taxon>Actinomycetota</taxon>
        <taxon>Actinomycetes</taxon>
        <taxon>Mycobacteriales</taxon>
        <taxon>Nocardiaceae</taxon>
        <taxon>Rhodococcus</taxon>
    </lineage>
</organism>
<dbReference type="InterPro" id="IPR018490">
    <property type="entry name" value="cNMP-bd_dom_sf"/>
</dbReference>
<proteinExistence type="predicted"/>
<dbReference type="PROSITE" id="PS50042">
    <property type="entry name" value="CNMP_BINDING_3"/>
    <property type="match status" value="1"/>
</dbReference>
<evidence type="ECO:0000256" key="1">
    <source>
        <dbReference type="ARBA" id="ARBA00023015"/>
    </source>
</evidence>
<dbReference type="SMART" id="SM00100">
    <property type="entry name" value="cNMP"/>
    <property type="match status" value="1"/>
</dbReference>
<dbReference type="InterPro" id="IPR019885">
    <property type="entry name" value="Tscrpt_reg_HTH_AsnC-type_CS"/>
</dbReference>
<evidence type="ECO:0000313" key="7">
    <source>
        <dbReference type="Proteomes" id="UP001597286"/>
    </source>
</evidence>
<comment type="caution">
    <text evidence="6">The sequence shown here is derived from an EMBL/GenBank/DDBJ whole genome shotgun (WGS) entry which is preliminary data.</text>
</comment>
<dbReference type="InterPro" id="IPR014710">
    <property type="entry name" value="RmlC-like_jellyroll"/>
</dbReference>
<dbReference type="PROSITE" id="PS00519">
    <property type="entry name" value="HTH_ASNC_1"/>
    <property type="match status" value="1"/>
</dbReference>
<name>A0ABW4P2M6_9NOCA</name>
<accession>A0ABW4P2M6</accession>
<dbReference type="Proteomes" id="UP001597286">
    <property type="component" value="Unassembled WGS sequence"/>
</dbReference>
<dbReference type="InterPro" id="IPR036390">
    <property type="entry name" value="WH_DNA-bd_sf"/>
</dbReference>
<keyword evidence="1" id="KW-0805">Transcription regulation</keyword>
<evidence type="ECO:0000256" key="3">
    <source>
        <dbReference type="ARBA" id="ARBA00023163"/>
    </source>
</evidence>
<evidence type="ECO:0000259" key="5">
    <source>
        <dbReference type="PROSITE" id="PS51063"/>
    </source>
</evidence>
<dbReference type="InterPro" id="IPR000595">
    <property type="entry name" value="cNMP-bd_dom"/>
</dbReference>
<dbReference type="PANTHER" id="PTHR24567:SF74">
    <property type="entry name" value="HTH-TYPE TRANSCRIPTIONAL REGULATOR ARCR"/>
    <property type="match status" value="1"/>
</dbReference>
<sequence>MTARSDSATARDHRFRCVDTVPLFASLPVGDRQRIAAIAATRRHRSGERLYRPGDEAGLYIVHFGRVRVYRQSASGAEQLIRILVPGEFLGETAVLADAPVDHCADALDDSEVCSIARRDVLALLHDRPTVAIRMLQELSERLSDVERRVAAHSAASVERRLADQLLQLAADAGSSRFLLPTTKKDLASYLGTTPETLSRRLSALQSDGAIRLGPGRAVEIVDARALGPHPGW</sequence>
<dbReference type="SUPFAM" id="SSF46785">
    <property type="entry name" value="Winged helix' DNA-binding domain"/>
    <property type="match status" value="1"/>
</dbReference>
<feature type="domain" description="HTH crp-type" evidence="5">
    <location>
        <begin position="156"/>
        <end position="225"/>
    </location>
</feature>
<dbReference type="InterPro" id="IPR012318">
    <property type="entry name" value="HTH_CRP"/>
</dbReference>
<evidence type="ECO:0000313" key="6">
    <source>
        <dbReference type="EMBL" id="MFD1812693.1"/>
    </source>
</evidence>
<evidence type="ECO:0000256" key="2">
    <source>
        <dbReference type="ARBA" id="ARBA00023125"/>
    </source>
</evidence>
<gene>
    <name evidence="6" type="ORF">ACFSJG_10740</name>
</gene>
<dbReference type="Pfam" id="PF13545">
    <property type="entry name" value="HTH_Crp_2"/>
    <property type="match status" value="1"/>
</dbReference>
<dbReference type="InterPro" id="IPR036388">
    <property type="entry name" value="WH-like_DNA-bd_sf"/>
</dbReference>
<dbReference type="PROSITE" id="PS51063">
    <property type="entry name" value="HTH_CRP_2"/>
    <property type="match status" value="1"/>
</dbReference>
<feature type="domain" description="Cyclic nucleotide-binding" evidence="4">
    <location>
        <begin position="23"/>
        <end position="142"/>
    </location>
</feature>
<dbReference type="Gene3D" id="2.60.120.10">
    <property type="entry name" value="Jelly Rolls"/>
    <property type="match status" value="1"/>
</dbReference>
<keyword evidence="3" id="KW-0804">Transcription</keyword>
<reference evidence="7" key="1">
    <citation type="journal article" date="2019" name="Int. J. Syst. Evol. Microbiol.">
        <title>The Global Catalogue of Microorganisms (GCM) 10K type strain sequencing project: providing services to taxonomists for standard genome sequencing and annotation.</title>
        <authorList>
            <consortium name="The Broad Institute Genomics Platform"/>
            <consortium name="The Broad Institute Genome Sequencing Center for Infectious Disease"/>
            <person name="Wu L."/>
            <person name="Ma J."/>
        </authorList>
    </citation>
    <scope>NUCLEOTIDE SEQUENCE [LARGE SCALE GENOMIC DNA]</scope>
    <source>
        <strain evidence="7">DT72</strain>
    </source>
</reference>